<reference evidence="3" key="1">
    <citation type="submission" date="2017-09" db="EMBL/GenBank/DDBJ databases">
        <title>Genome sequence of Nannocystis excedens DSM 71.</title>
        <authorList>
            <person name="Blom J."/>
        </authorList>
    </citation>
    <scope>NUCLEOTIDE SEQUENCE [LARGE SCALE GENOMIC DNA]</scope>
    <source>
        <strain evidence="3">type strain: E19</strain>
    </source>
</reference>
<evidence type="ECO:0000313" key="2">
    <source>
        <dbReference type="EMBL" id="SON53915.1"/>
    </source>
</evidence>
<dbReference type="EMBL" id="LT960614">
    <property type="protein sequence ID" value="SON53915.1"/>
    <property type="molecule type" value="Genomic_DNA"/>
</dbReference>
<dbReference type="InterPro" id="IPR050982">
    <property type="entry name" value="Auxin_biosynth/cation_transpt"/>
</dbReference>
<dbReference type="Pfam" id="PF13738">
    <property type="entry name" value="Pyr_redox_3"/>
    <property type="match status" value="1"/>
</dbReference>
<dbReference type="GO" id="GO:0050660">
    <property type="term" value="F:flavin adenine dinucleotide binding"/>
    <property type="evidence" value="ECO:0007669"/>
    <property type="project" value="TreeGrafter"/>
</dbReference>
<dbReference type="AlphaFoldDB" id="A0A2C9D367"/>
<dbReference type="KEGG" id="hdi:HDIA_0374"/>
<dbReference type="GO" id="GO:0004497">
    <property type="term" value="F:monooxygenase activity"/>
    <property type="evidence" value="ECO:0007669"/>
    <property type="project" value="TreeGrafter"/>
</dbReference>
<dbReference type="InterPro" id="IPR036188">
    <property type="entry name" value="FAD/NAD-bd_sf"/>
</dbReference>
<gene>
    <name evidence="2" type="ORF">HDIA_0374</name>
</gene>
<evidence type="ECO:0000313" key="3">
    <source>
        <dbReference type="Proteomes" id="UP000223606"/>
    </source>
</evidence>
<accession>A0A2C9D367</accession>
<dbReference type="PANTHER" id="PTHR43539">
    <property type="entry name" value="FLAVIN-BINDING MONOOXYGENASE-LIKE PROTEIN (AFU_ORTHOLOGUE AFUA_4G09220)"/>
    <property type="match status" value="1"/>
</dbReference>
<dbReference type="SUPFAM" id="SSF51905">
    <property type="entry name" value="FAD/NAD(P)-binding domain"/>
    <property type="match status" value="2"/>
</dbReference>
<name>A0A2C9D367_9HYPH</name>
<dbReference type="Proteomes" id="UP000223606">
    <property type="component" value="Chromosome 1"/>
</dbReference>
<evidence type="ECO:0000256" key="1">
    <source>
        <dbReference type="ARBA" id="ARBA00023002"/>
    </source>
</evidence>
<dbReference type="PANTHER" id="PTHR43539:SF91">
    <property type="entry name" value="FAD-DEPENDENT URATE HYDROXYLASE"/>
    <property type="match status" value="1"/>
</dbReference>
<keyword evidence="1" id="KW-0560">Oxidoreductase</keyword>
<dbReference type="Gene3D" id="3.50.50.60">
    <property type="entry name" value="FAD/NAD(P)-binding domain"/>
    <property type="match status" value="1"/>
</dbReference>
<keyword evidence="3" id="KW-1185">Reference proteome</keyword>
<dbReference type="RefSeq" id="WP_245884117.1">
    <property type="nucleotide sequence ID" value="NZ_LT960614.1"/>
</dbReference>
<proteinExistence type="predicted"/>
<organism evidence="2 3">
    <name type="scientific">Hartmannibacter diazotrophicus</name>
    <dbReference type="NCBI Taxonomy" id="1482074"/>
    <lineage>
        <taxon>Bacteria</taxon>
        <taxon>Pseudomonadati</taxon>
        <taxon>Pseudomonadota</taxon>
        <taxon>Alphaproteobacteria</taxon>
        <taxon>Hyphomicrobiales</taxon>
        <taxon>Pleomorphomonadaceae</taxon>
        <taxon>Hartmannibacter</taxon>
    </lineage>
</organism>
<sequence>MTSEQERLDDLAQRAREELAMLSFATKPWVIPQSRDGERIPDVVVIGAGQSGLVVGHALKRRGVTNILILDRNPAGYEGVWDTFARNYEIRSPKEVMGADLGLPSMTIQSFYETRHGKEAWKAIKRVPRRDWMDYLRWYREIADLPIENDVQVTNIDYDAGGVTLTTADGRQIRARLAILATGMDGGGAWTTPSIISDNLPKSHYNHSCDVFDANRLKGLDIGILGAGAAGFDVSVAALAAGARSVTMCMRRPSLPMIDVAREIETAGQLNHGHELSDATKWGLAKFLSGLSQSPAEHHFHKAVSYPNFRMCAGAPWQSVRFEDGKVCVTTPKGDFAFDHVFAATGVCVDMMRRPELKKIAEKAALWKDRFVPPPEDPSPDRLRFPYLNHHYQFTEREPGTAPGLNRIFAFNALAALSMGAMAAVSISCHRFGVPRVVDAITSFLFREQEDQLIPTLAAHDKPGIDLPDHVRAMLEMPAEGELAQAS</sequence>
<protein>
    <submittedName>
        <fullName evidence="2">Dihydropyrimidine dehydrogenase subunit A</fullName>
    </submittedName>
</protein>